<dbReference type="RefSeq" id="WP_268073769.1">
    <property type="nucleotide sequence ID" value="NZ_CP109965.1"/>
</dbReference>
<dbReference type="EMBL" id="CP109965">
    <property type="protein sequence ID" value="WAJ69511.1"/>
    <property type="molecule type" value="Genomic_DNA"/>
</dbReference>
<feature type="domain" description="PilZ" evidence="1">
    <location>
        <begin position="481"/>
        <end position="575"/>
    </location>
</feature>
<reference evidence="2" key="1">
    <citation type="submission" date="2022-10" db="EMBL/GenBank/DDBJ databases">
        <title>Catenovulum adriacola sp. nov. isolated in the Harbour of Susak.</title>
        <authorList>
            <person name="Schoch T."/>
            <person name="Reich S.J."/>
            <person name="Stoeferle S."/>
            <person name="Flaiz M."/>
            <person name="Kazda M."/>
            <person name="Riedel C.U."/>
            <person name="Duerre P."/>
        </authorList>
    </citation>
    <scope>NUCLEOTIDE SEQUENCE</scope>
    <source>
        <strain evidence="2">TS8</strain>
    </source>
</reference>
<accession>A0ABY7ALG7</accession>
<evidence type="ECO:0000313" key="3">
    <source>
        <dbReference type="Proteomes" id="UP001163726"/>
    </source>
</evidence>
<sequence>MISTTVKIDPNIQNIINKLISSYNTNQFDMRFNKLTQGLSTQKTFLIKQELARLFKPCIKTVDLSSRTQYPTAEFKWENKRFYFDEIAKRIFLVAIDKFHGKYTEGVYEAVTSSKNYQAYERLYQEEEKIKAFSVNVTELGKTTKRLEERLFCAKPVIIILNNKKQLNAMTSNISRSGCLIRVKSIDDFKLDDVIKIDFSSLTEQFRLSTSSICQYQIKFIAKKSEKDGLFRVGIQLTEDNHEWMQFLDKYVLANRASFKVDITNAKELTESRLLENQLLKCSQWLPVFAQVKDKQVKQVKYALTNLNSQPFYQFFDDSSGNNRLNSVIFKLWPQLAEQASKAHTILAAKLKNNNKVQFIAASLADLINKDALKAFIHFANLKGQLTCFQIRTQPLSQDALNQLKLNWFKSSKEAEIALEPLKLTNQLLCFYPMDHHLAYLPESNDVQLNKQILSQLNQYICPKIKNQAIAPFDVNVQCSRAENRFFLSSAVTYNFHAKNYSAKLLDISTRGLSLQVERIPNELELDQNISLRIAKLEQFNKIAAQSNAQYKVVGLNEHAQTLHLQLVDSPDVQQFMRSLIKQHRAKLKINDQYDKFIVLQKALCIAFISSYPGTAFGIAKSTTGLVNVNRLLTGQSDNQELALLKALQPTHQPHQLSVYPLLKGNASSTYLNSVLKFIRSKKVSYDELSFFVSQHKQQEQRICLSELEEDENYLTALKPLQTDKQMYNLSVSLYPVQDNGTEIIADNLKYISRSNRHQAEQIKLFAQNLTGIIELVDSHQFWQIAVKE</sequence>
<proteinExistence type="predicted"/>
<protein>
    <submittedName>
        <fullName evidence="2">PilZ domain-containing protein</fullName>
    </submittedName>
</protein>
<gene>
    <name evidence="2" type="ORF">OLW01_10045</name>
</gene>
<feature type="domain" description="PilZ" evidence="1">
    <location>
        <begin position="145"/>
        <end position="243"/>
    </location>
</feature>
<organism evidence="2 3">
    <name type="scientific">Catenovulum adriaticum</name>
    <dbReference type="NCBI Taxonomy" id="2984846"/>
    <lineage>
        <taxon>Bacteria</taxon>
        <taxon>Pseudomonadati</taxon>
        <taxon>Pseudomonadota</taxon>
        <taxon>Gammaproteobacteria</taxon>
        <taxon>Alteromonadales</taxon>
        <taxon>Alteromonadaceae</taxon>
        <taxon>Catenovulum</taxon>
    </lineage>
</organism>
<evidence type="ECO:0000259" key="1">
    <source>
        <dbReference type="Pfam" id="PF07238"/>
    </source>
</evidence>
<dbReference type="Pfam" id="PF07238">
    <property type="entry name" value="PilZ"/>
    <property type="match status" value="2"/>
</dbReference>
<evidence type="ECO:0000313" key="2">
    <source>
        <dbReference type="EMBL" id="WAJ69511.1"/>
    </source>
</evidence>
<name>A0ABY7ALG7_9ALTE</name>
<dbReference type="Proteomes" id="UP001163726">
    <property type="component" value="Chromosome"/>
</dbReference>
<keyword evidence="3" id="KW-1185">Reference proteome</keyword>
<dbReference type="InterPro" id="IPR009875">
    <property type="entry name" value="PilZ_domain"/>
</dbReference>